<comment type="similarity">
    <text evidence="1">Belongs to the site-specific recombinase resolvase family.</text>
</comment>
<reference evidence="8 9" key="1">
    <citation type="submission" date="2022-05" db="EMBL/GenBank/DDBJ databases">
        <title>Genome Sequencing of Bee-Associated Microbes.</title>
        <authorList>
            <person name="Dunlap C."/>
        </authorList>
    </citation>
    <scope>NUCLEOTIDE SEQUENCE [LARGE SCALE GENOMIC DNA]</scope>
    <source>
        <strain evidence="8 9">NRRL BD-083</strain>
    </source>
</reference>
<dbReference type="Proteomes" id="UP001527052">
    <property type="component" value="Unassembled WGS sequence"/>
</dbReference>
<dbReference type="PANTHER" id="PTHR30461">
    <property type="entry name" value="DNA-INVERTASE FROM LAMBDOID PROPHAGE"/>
    <property type="match status" value="1"/>
</dbReference>
<keyword evidence="9" id="KW-1185">Reference proteome</keyword>
<evidence type="ECO:0000313" key="8">
    <source>
        <dbReference type="EMBL" id="MCY9550066.1"/>
    </source>
</evidence>
<dbReference type="PROSITE" id="PS51736">
    <property type="entry name" value="RECOMBINASES_3"/>
    <property type="match status" value="1"/>
</dbReference>
<dbReference type="RefSeq" id="WP_268639942.1">
    <property type="nucleotide sequence ID" value="NZ_JAMDLZ010000081.1"/>
</dbReference>
<dbReference type="InterPro" id="IPR036162">
    <property type="entry name" value="Resolvase-like_N_sf"/>
</dbReference>
<dbReference type="CDD" id="cd03768">
    <property type="entry name" value="SR_ResInv"/>
    <property type="match status" value="1"/>
</dbReference>
<feature type="region of interest" description="Disordered" evidence="6">
    <location>
        <begin position="136"/>
        <end position="155"/>
    </location>
</feature>
<evidence type="ECO:0000256" key="3">
    <source>
        <dbReference type="ARBA" id="ARBA00023125"/>
    </source>
</evidence>
<dbReference type="Gene3D" id="3.40.50.1390">
    <property type="entry name" value="Resolvase, N-terminal catalytic domain"/>
    <property type="match status" value="1"/>
</dbReference>
<evidence type="ECO:0000256" key="6">
    <source>
        <dbReference type="SAM" id="MobiDB-lite"/>
    </source>
</evidence>
<dbReference type="PROSITE" id="PS00398">
    <property type="entry name" value="RECOMBINASES_2"/>
    <property type="match status" value="1"/>
</dbReference>
<name>A0ABT4F0L1_9BACI</name>
<feature type="compositionally biased region" description="Basic residues" evidence="6">
    <location>
        <begin position="146"/>
        <end position="155"/>
    </location>
</feature>
<dbReference type="PROSITE" id="PS00397">
    <property type="entry name" value="RECOMBINASES_1"/>
    <property type="match status" value="1"/>
</dbReference>
<keyword evidence="4" id="KW-0233">DNA recombination</keyword>
<dbReference type="EMBL" id="JAMDLZ010000081">
    <property type="protein sequence ID" value="MCY9550066.1"/>
    <property type="molecule type" value="Genomic_DNA"/>
</dbReference>
<dbReference type="InterPro" id="IPR050639">
    <property type="entry name" value="SSR_resolvase"/>
</dbReference>
<gene>
    <name evidence="8" type="ORF">M5W82_24680</name>
</gene>
<comment type="caution">
    <text evidence="8">The sequence shown here is derived from an EMBL/GenBank/DDBJ whole genome shotgun (WGS) entry which is preliminary data.</text>
</comment>
<sequence>MTVMIFGYVRVSTKEQNEAHQLDAMQELGIEGRNLYVDKASGKDTDRPKYLALKASVRPGDTVVFESITRLSRSMTDVKKEYEWFVENGVLLRFINEPMLDTKTDEQGVIERAMTEIILTLLAAFAEKEREEIKRRQREGIESAKKRGKHLGRPKRSFATMSSDERQTFIFEYDAWKTSKQTAVQTFERLEIPKATFYKIVKEYENINAINK</sequence>
<evidence type="ECO:0000256" key="2">
    <source>
        <dbReference type="ARBA" id="ARBA00022908"/>
    </source>
</evidence>
<feature type="domain" description="Resolvase/invertase-type recombinase catalytic" evidence="7">
    <location>
        <begin position="4"/>
        <end position="148"/>
    </location>
</feature>
<evidence type="ECO:0000256" key="5">
    <source>
        <dbReference type="PROSITE-ProRule" id="PRU10137"/>
    </source>
</evidence>
<feature type="compositionally biased region" description="Basic and acidic residues" evidence="6">
    <location>
        <begin position="136"/>
        <end position="145"/>
    </location>
</feature>
<proteinExistence type="inferred from homology"/>
<dbReference type="Pfam" id="PF00239">
    <property type="entry name" value="Resolvase"/>
    <property type="match status" value="1"/>
</dbReference>
<dbReference type="PANTHER" id="PTHR30461:SF26">
    <property type="entry name" value="RESOLVASE HOMOLOG YNEB"/>
    <property type="match status" value="1"/>
</dbReference>
<dbReference type="SMART" id="SM00857">
    <property type="entry name" value="Resolvase"/>
    <property type="match status" value="1"/>
</dbReference>
<organism evidence="8 9">
    <name type="scientific">Lysinibacillus xylanilyticus</name>
    <dbReference type="NCBI Taxonomy" id="582475"/>
    <lineage>
        <taxon>Bacteria</taxon>
        <taxon>Bacillati</taxon>
        <taxon>Bacillota</taxon>
        <taxon>Bacilli</taxon>
        <taxon>Bacillales</taxon>
        <taxon>Bacillaceae</taxon>
        <taxon>Lysinibacillus</taxon>
    </lineage>
</organism>
<dbReference type="InterPro" id="IPR006119">
    <property type="entry name" value="Resolv_N"/>
</dbReference>
<keyword evidence="2" id="KW-0229">DNA integration</keyword>
<evidence type="ECO:0000256" key="1">
    <source>
        <dbReference type="ARBA" id="ARBA00009913"/>
    </source>
</evidence>
<evidence type="ECO:0000256" key="4">
    <source>
        <dbReference type="ARBA" id="ARBA00023172"/>
    </source>
</evidence>
<accession>A0ABT4F0L1</accession>
<keyword evidence="3" id="KW-0238">DNA-binding</keyword>
<feature type="active site" description="O-(5'-phospho-DNA)-serine intermediate" evidence="5">
    <location>
        <position position="12"/>
    </location>
</feature>
<dbReference type="InterPro" id="IPR006118">
    <property type="entry name" value="Recombinase_CS"/>
</dbReference>
<dbReference type="SUPFAM" id="SSF53041">
    <property type="entry name" value="Resolvase-like"/>
    <property type="match status" value="1"/>
</dbReference>
<evidence type="ECO:0000259" key="7">
    <source>
        <dbReference type="PROSITE" id="PS51736"/>
    </source>
</evidence>
<evidence type="ECO:0000313" key="9">
    <source>
        <dbReference type="Proteomes" id="UP001527052"/>
    </source>
</evidence>
<protein>
    <submittedName>
        <fullName evidence="8">Recombinase family protein</fullName>
    </submittedName>
</protein>